<keyword evidence="4" id="KW-0520">NAD</keyword>
<name>A0ABT6P059_9BACT</name>
<reference evidence="7 8" key="1">
    <citation type="submission" date="2023-04" db="EMBL/GenBank/DDBJ databases">
        <title>The genome sequence of Polyangium sorediatum DSM14670.</title>
        <authorList>
            <person name="Zhang X."/>
        </authorList>
    </citation>
    <scope>NUCLEOTIDE SEQUENCE [LARGE SCALE GENOMIC DNA]</scope>
    <source>
        <strain evidence="7 8">DSM 14670</strain>
    </source>
</reference>
<comment type="caution">
    <text evidence="7">The sequence shown here is derived from an EMBL/GenBank/DDBJ whole genome shotgun (WGS) entry which is preliminary data.</text>
</comment>
<evidence type="ECO:0000256" key="1">
    <source>
        <dbReference type="ARBA" id="ARBA00001962"/>
    </source>
</evidence>
<organism evidence="7 8">
    <name type="scientific">Polyangium sorediatum</name>
    <dbReference type="NCBI Taxonomy" id="889274"/>
    <lineage>
        <taxon>Bacteria</taxon>
        <taxon>Pseudomonadati</taxon>
        <taxon>Myxococcota</taxon>
        <taxon>Polyangia</taxon>
        <taxon>Polyangiales</taxon>
        <taxon>Polyangiaceae</taxon>
        <taxon>Polyangium</taxon>
    </lineage>
</organism>
<dbReference type="Proteomes" id="UP001160301">
    <property type="component" value="Unassembled WGS sequence"/>
</dbReference>
<evidence type="ECO:0000313" key="7">
    <source>
        <dbReference type="EMBL" id="MDI1433787.1"/>
    </source>
</evidence>
<dbReference type="PROSITE" id="PS00060">
    <property type="entry name" value="ADH_IRON_2"/>
    <property type="match status" value="1"/>
</dbReference>
<dbReference type="PROSITE" id="PS00913">
    <property type="entry name" value="ADH_IRON_1"/>
    <property type="match status" value="1"/>
</dbReference>
<feature type="domain" description="Fe-containing alcohol dehydrogenase-like C-terminal" evidence="6">
    <location>
        <begin position="193"/>
        <end position="397"/>
    </location>
</feature>
<feature type="domain" description="Alcohol dehydrogenase iron-type/glycerol dehydrogenase GldA" evidence="5">
    <location>
        <begin position="10"/>
        <end position="182"/>
    </location>
</feature>
<evidence type="ECO:0000256" key="3">
    <source>
        <dbReference type="ARBA" id="ARBA00023002"/>
    </source>
</evidence>
<evidence type="ECO:0000259" key="5">
    <source>
        <dbReference type="Pfam" id="PF00465"/>
    </source>
</evidence>
<dbReference type="InterPro" id="IPR056798">
    <property type="entry name" value="ADH_Fe_C"/>
</dbReference>
<proteinExistence type="inferred from homology"/>
<dbReference type="Gene3D" id="1.20.1090.10">
    <property type="entry name" value="Dehydroquinate synthase-like - alpha domain"/>
    <property type="match status" value="1"/>
</dbReference>
<dbReference type="RefSeq" id="WP_136970866.1">
    <property type="nucleotide sequence ID" value="NZ_JARZHI010000034.1"/>
</dbReference>
<dbReference type="EMBL" id="JARZHI010000034">
    <property type="protein sequence ID" value="MDI1433787.1"/>
    <property type="molecule type" value="Genomic_DNA"/>
</dbReference>
<dbReference type="PANTHER" id="PTHR11496:SF102">
    <property type="entry name" value="ALCOHOL DEHYDROGENASE 4"/>
    <property type="match status" value="1"/>
</dbReference>
<evidence type="ECO:0000256" key="4">
    <source>
        <dbReference type="ARBA" id="ARBA00023027"/>
    </source>
</evidence>
<keyword evidence="3" id="KW-0560">Oxidoreductase</keyword>
<protein>
    <submittedName>
        <fullName evidence="7">Iron-containing alcohol dehydrogenase</fullName>
    </submittedName>
</protein>
<evidence type="ECO:0000256" key="2">
    <source>
        <dbReference type="ARBA" id="ARBA00007358"/>
    </source>
</evidence>
<dbReference type="CDD" id="cd14861">
    <property type="entry name" value="Fe-ADH-like"/>
    <property type="match status" value="1"/>
</dbReference>
<dbReference type="InterPro" id="IPR001670">
    <property type="entry name" value="ADH_Fe/GldA"/>
</dbReference>
<dbReference type="InterPro" id="IPR039697">
    <property type="entry name" value="Alcohol_dehydrogenase_Fe"/>
</dbReference>
<sequence>MGQLSIWSFPTRIVFGAGAAKQAGAEAKRLGSKHALVVTDRGVVGAGLLAPIEASLREAGIKWTVFDGVLGNPIEANVHEGVRAFRSSGADLVIAIGGGSPLDVGKLVRLGIHHHRPLAEYDDAIGGDQHITANVPPMLALPTTAGTGSEVGRSGVVTLDANHRKTVIFSPHLLANVAILDPELTRSMPAFLTAATGIDALTHCLEAYVAKGDHPMADGIALEGIRHVGRYLERAVKHGGDLEARGGMMKAAMMGAVAFQKGLGACHSLAHPLSSEHGTHHGLANALCLPAVCAFNAGLAQGDSALASRATPPNLQVAGARLAEVSVLLGGEASPAGCVESVRRLRDRLGLPGSLSQAGVPRENLDRLADLAFQDACHTSNPRPCTRDDLRALYEASF</sequence>
<comment type="similarity">
    <text evidence="2">Belongs to the iron-containing alcohol dehydrogenase family.</text>
</comment>
<evidence type="ECO:0000259" key="6">
    <source>
        <dbReference type="Pfam" id="PF25137"/>
    </source>
</evidence>
<accession>A0ABT6P059</accession>
<dbReference type="Pfam" id="PF25137">
    <property type="entry name" value="ADH_Fe_C"/>
    <property type="match status" value="1"/>
</dbReference>
<dbReference type="PANTHER" id="PTHR11496">
    <property type="entry name" value="ALCOHOL DEHYDROGENASE"/>
    <property type="match status" value="1"/>
</dbReference>
<evidence type="ECO:0000313" key="8">
    <source>
        <dbReference type="Proteomes" id="UP001160301"/>
    </source>
</evidence>
<dbReference type="Gene3D" id="3.40.50.1970">
    <property type="match status" value="1"/>
</dbReference>
<dbReference type="Pfam" id="PF00465">
    <property type="entry name" value="Fe-ADH"/>
    <property type="match status" value="1"/>
</dbReference>
<keyword evidence="8" id="KW-1185">Reference proteome</keyword>
<dbReference type="InterPro" id="IPR018211">
    <property type="entry name" value="ADH_Fe_CS"/>
</dbReference>
<dbReference type="SUPFAM" id="SSF56796">
    <property type="entry name" value="Dehydroquinate synthase-like"/>
    <property type="match status" value="1"/>
</dbReference>
<comment type="cofactor">
    <cofactor evidence="1">
        <name>Fe cation</name>
        <dbReference type="ChEBI" id="CHEBI:24875"/>
    </cofactor>
</comment>
<gene>
    <name evidence="7" type="ORF">QHF89_30085</name>
</gene>